<reference evidence="2" key="1">
    <citation type="submission" date="2021-03" db="EMBL/GenBank/DDBJ databases">
        <authorList>
            <person name="Tagirdzhanova G."/>
        </authorList>
    </citation>
    <scope>NUCLEOTIDE SEQUENCE</scope>
</reference>
<feature type="compositionally biased region" description="Basic and acidic residues" evidence="1">
    <location>
        <begin position="14"/>
        <end position="29"/>
    </location>
</feature>
<gene>
    <name evidence="2" type="ORF">GOMPHAMPRED_001699</name>
</gene>
<sequence>MAKKNKKNSIQRLDLNRARSKKDKDFHNGKSEQAVATYLGYQTLEEFRKFKFSHFIVEADRLDTLDFLGIFKTFNRVKSQE</sequence>
<organism evidence="2 3">
    <name type="scientific">Gomphillus americanus</name>
    <dbReference type="NCBI Taxonomy" id="1940652"/>
    <lineage>
        <taxon>Eukaryota</taxon>
        <taxon>Fungi</taxon>
        <taxon>Dikarya</taxon>
        <taxon>Ascomycota</taxon>
        <taxon>Pezizomycotina</taxon>
        <taxon>Lecanoromycetes</taxon>
        <taxon>OSLEUM clade</taxon>
        <taxon>Ostropomycetidae</taxon>
        <taxon>Ostropales</taxon>
        <taxon>Graphidaceae</taxon>
        <taxon>Gomphilloideae</taxon>
        <taxon>Gomphillus</taxon>
    </lineage>
</organism>
<evidence type="ECO:0000313" key="3">
    <source>
        <dbReference type="Proteomes" id="UP000664169"/>
    </source>
</evidence>
<keyword evidence="3" id="KW-1185">Reference proteome</keyword>
<dbReference type="AlphaFoldDB" id="A0A8H3IHR4"/>
<feature type="region of interest" description="Disordered" evidence="1">
    <location>
        <begin position="1"/>
        <end position="29"/>
    </location>
</feature>
<protein>
    <submittedName>
        <fullName evidence="2">Uncharacterized protein</fullName>
    </submittedName>
</protein>
<name>A0A8H3IHR4_9LECA</name>
<comment type="caution">
    <text evidence="2">The sequence shown here is derived from an EMBL/GenBank/DDBJ whole genome shotgun (WGS) entry which is preliminary data.</text>
</comment>
<evidence type="ECO:0000256" key="1">
    <source>
        <dbReference type="SAM" id="MobiDB-lite"/>
    </source>
</evidence>
<proteinExistence type="predicted"/>
<dbReference type="EMBL" id="CAJPDQ010000014">
    <property type="protein sequence ID" value="CAF9919178.1"/>
    <property type="molecule type" value="Genomic_DNA"/>
</dbReference>
<accession>A0A8H3IHR4</accession>
<dbReference type="Proteomes" id="UP000664169">
    <property type="component" value="Unassembled WGS sequence"/>
</dbReference>
<evidence type="ECO:0000313" key="2">
    <source>
        <dbReference type="EMBL" id="CAF9919178.1"/>
    </source>
</evidence>